<reference evidence="2 3" key="1">
    <citation type="submission" date="2018-03" db="EMBL/GenBank/DDBJ databases">
        <title>Genomic Encyclopedia of Type Strains, Phase III (KMG-III): the genomes of soil and plant-associated and newly described type strains.</title>
        <authorList>
            <person name="Whitman W."/>
        </authorList>
    </citation>
    <scope>NUCLEOTIDE SEQUENCE [LARGE SCALE GENOMIC DNA]</scope>
    <source>
        <strain evidence="2 3">VKM Ac-1602</strain>
    </source>
</reference>
<organism evidence="2 3">
    <name type="scientific">Rathayibacter iranicus NCPPB 2253 = VKM Ac-1602</name>
    <dbReference type="NCBI Taxonomy" id="1328868"/>
    <lineage>
        <taxon>Bacteria</taxon>
        <taxon>Bacillati</taxon>
        <taxon>Actinomycetota</taxon>
        <taxon>Actinomycetes</taxon>
        <taxon>Micrococcales</taxon>
        <taxon>Microbacteriaceae</taxon>
        <taxon>Rathayibacter</taxon>
    </lineage>
</organism>
<feature type="region of interest" description="Disordered" evidence="1">
    <location>
        <begin position="1"/>
        <end position="22"/>
    </location>
</feature>
<comment type="caution">
    <text evidence="2">The sequence shown here is derived from an EMBL/GenBank/DDBJ whole genome shotgun (WGS) entry which is preliminary data.</text>
</comment>
<evidence type="ECO:0000313" key="3">
    <source>
        <dbReference type="Proteomes" id="UP000245674"/>
    </source>
</evidence>
<protein>
    <submittedName>
        <fullName evidence="2">Uncharacterized protein</fullName>
    </submittedName>
</protein>
<sequence length="44" mass="4816">MEFPTSPVANAERGGLSRPRGILGHGLDAEIVVPNWYPNPTNER</sequence>
<keyword evidence="3" id="KW-1185">Reference proteome</keyword>
<name>A0ABX5LAV2_9MICO</name>
<proteinExistence type="predicted"/>
<dbReference type="EMBL" id="QGDV01000016">
    <property type="protein sequence ID" value="PWJ61553.1"/>
    <property type="molecule type" value="Genomic_DNA"/>
</dbReference>
<gene>
    <name evidence="2" type="ORF">B0H03_11625</name>
</gene>
<evidence type="ECO:0000256" key="1">
    <source>
        <dbReference type="SAM" id="MobiDB-lite"/>
    </source>
</evidence>
<accession>A0ABX5LAV2</accession>
<dbReference type="RefSeq" id="WP_272914914.1">
    <property type="nucleotide sequence ID" value="NZ_QGDV01000016.1"/>
</dbReference>
<dbReference type="Proteomes" id="UP000245674">
    <property type="component" value="Unassembled WGS sequence"/>
</dbReference>
<evidence type="ECO:0000313" key="2">
    <source>
        <dbReference type="EMBL" id="PWJ61553.1"/>
    </source>
</evidence>